<dbReference type="KEGG" id="agh:M3I41_00210"/>
<feature type="domain" description="Double-GTPase 2" evidence="2">
    <location>
        <begin position="310"/>
        <end position="531"/>
    </location>
</feature>
<evidence type="ECO:0000259" key="2">
    <source>
        <dbReference type="Pfam" id="PF19993"/>
    </source>
</evidence>
<feature type="transmembrane region" description="Helical" evidence="1">
    <location>
        <begin position="193"/>
        <end position="217"/>
    </location>
</feature>
<dbReference type="Pfam" id="PF19993">
    <property type="entry name" value="DO-GTPase2"/>
    <property type="match status" value="1"/>
</dbReference>
<evidence type="ECO:0000313" key="3">
    <source>
        <dbReference type="EMBL" id="UQF79742.1"/>
    </source>
</evidence>
<reference evidence="3" key="1">
    <citation type="submission" date="2022-05" db="EMBL/GenBank/DDBJ databases">
        <title>Using nanopore sequencing to obtain complete genomes from saliva samples.</title>
        <authorList>
            <person name="Baker J.L."/>
        </authorList>
    </citation>
    <scope>NUCLEOTIDE SEQUENCE</scope>
    <source>
        <strain evidence="3">JCVI-JB-Ag32</strain>
    </source>
</reference>
<dbReference type="EMBL" id="CP097095">
    <property type="protein sequence ID" value="UQF79742.1"/>
    <property type="molecule type" value="Genomic_DNA"/>
</dbReference>
<evidence type="ECO:0000256" key="1">
    <source>
        <dbReference type="SAM" id="Phobius"/>
    </source>
</evidence>
<sequence>MDENFGLIAVALFIGLVVAGGFILWLAIVSLLKIFSWVVIYWCCASVIAAIIALITGFIVPIRVLVTDFPEEEPQLASPDLVKTKRIIKHAPHGFAKHFGWDEAWPLYNPYQAKLDAMAVHADLRTVLVDSCNMFIWEQDDSLTPSIPEWLHDFGDIFGPLSKIPLWCLWAIFIPIPYVAFVVVLYISYIVWLLVMAVIGSIVCLLQLLFISLYRLWDHARMSRLRASVKCPYCYETNPQPVYHCLNPDCTIVHHDISPGPLGIFARHCACGVSFPTTVRGAAEMLVALCPSCGAQLVAGSGSRMTIQLPAFGSVGAGKTRFFAAALTATRNQLAATNGSLTGLNLEADGFLRASAQVLDSGTATEKTIHTMRPEGRPLKLTTDSGKTVELQVMDAAGESFTNLQATEELTYVNSAPTMVFVLDPLALPRVQAQMSTARDLSKILVATGDQEEAYASVVDRLNSEAVDLRNRHLAVVLTKTDVLSKLPIGKSLDPQTSDTVRDWLIEIEQDGFVRRIESDFGDVRFFAIDSLVLRDLHDPLNPLRVIDWVLSSQEVPIKLLPSLKPEATSKDPDSNS</sequence>
<organism evidence="3 4">
    <name type="scientific">Actinomyces graevenitzii</name>
    <dbReference type="NCBI Taxonomy" id="55565"/>
    <lineage>
        <taxon>Bacteria</taxon>
        <taxon>Bacillati</taxon>
        <taxon>Actinomycetota</taxon>
        <taxon>Actinomycetes</taxon>
        <taxon>Actinomycetales</taxon>
        <taxon>Actinomycetaceae</taxon>
        <taxon>Actinomyces</taxon>
    </lineage>
</organism>
<gene>
    <name evidence="3" type="ORF">M3I41_00210</name>
</gene>
<name>A0A9E7D532_9ACTO</name>
<dbReference type="AlphaFoldDB" id="A0A9E7D532"/>
<keyword evidence="1" id="KW-0472">Membrane</keyword>
<feature type="transmembrane region" description="Helical" evidence="1">
    <location>
        <begin position="7"/>
        <end position="28"/>
    </location>
</feature>
<accession>A0A9E7D532</accession>
<keyword evidence="1" id="KW-0812">Transmembrane</keyword>
<feature type="transmembrane region" description="Helical" evidence="1">
    <location>
        <begin position="34"/>
        <end position="60"/>
    </location>
</feature>
<feature type="transmembrane region" description="Helical" evidence="1">
    <location>
        <begin position="167"/>
        <end position="187"/>
    </location>
</feature>
<proteinExistence type="predicted"/>
<dbReference type="Proteomes" id="UP000830236">
    <property type="component" value="Chromosome"/>
</dbReference>
<keyword evidence="1" id="KW-1133">Transmembrane helix</keyword>
<dbReference type="InterPro" id="IPR045528">
    <property type="entry name" value="DO-GTPase2"/>
</dbReference>
<protein>
    <recommendedName>
        <fullName evidence="2">Double-GTPase 2 domain-containing protein</fullName>
    </recommendedName>
</protein>
<evidence type="ECO:0000313" key="4">
    <source>
        <dbReference type="Proteomes" id="UP000830236"/>
    </source>
</evidence>